<accession>A0A822XK38</accession>
<reference evidence="2 3" key="1">
    <citation type="journal article" date="2020" name="Mol. Biol. Evol.">
        <title>Distinct Expression and Methylation Patterns for Genes with Different Fates following a Single Whole-Genome Duplication in Flowering Plants.</title>
        <authorList>
            <person name="Shi T."/>
            <person name="Rahmani R.S."/>
            <person name="Gugger P.F."/>
            <person name="Wang M."/>
            <person name="Li H."/>
            <person name="Zhang Y."/>
            <person name="Li Z."/>
            <person name="Wang Q."/>
            <person name="Van de Peer Y."/>
            <person name="Marchal K."/>
            <person name="Chen J."/>
        </authorList>
    </citation>
    <scope>NUCLEOTIDE SEQUENCE [LARGE SCALE GENOMIC DNA]</scope>
    <source>
        <tissue evidence="2">Leaf</tissue>
    </source>
</reference>
<dbReference type="EMBL" id="DUZY01000001">
    <property type="protein sequence ID" value="DAD17928.1"/>
    <property type="molecule type" value="Genomic_DNA"/>
</dbReference>
<gene>
    <name evidence="2" type="ORF">HUJ06_019391</name>
</gene>
<dbReference type="AlphaFoldDB" id="A0A822XK38"/>
<evidence type="ECO:0000313" key="2">
    <source>
        <dbReference type="EMBL" id="DAD17928.1"/>
    </source>
</evidence>
<name>A0A822XK38_NELNU</name>
<keyword evidence="3" id="KW-1185">Reference proteome</keyword>
<sequence length="49" mass="5636">MELFFMLTMVASLLLLPTPLLVAIGDILMPFVLVLSFMCVRCYSFREHL</sequence>
<keyword evidence="1" id="KW-0812">Transmembrane</keyword>
<comment type="caution">
    <text evidence="2">The sequence shown here is derived from an EMBL/GenBank/DDBJ whole genome shotgun (WGS) entry which is preliminary data.</text>
</comment>
<organism evidence="2 3">
    <name type="scientific">Nelumbo nucifera</name>
    <name type="common">Sacred lotus</name>
    <dbReference type="NCBI Taxonomy" id="4432"/>
    <lineage>
        <taxon>Eukaryota</taxon>
        <taxon>Viridiplantae</taxon>
        <taxon>Streptophyta</taxon>
        <taxon>Embryophyta</taxon>
        <taxon>Tracheophyta</taxon>
        <taxon>Spermatophyta</taxon>
        <taxon>Magnoliopsida</taxon>
        <taxon>Proteales</taxon>
        <taxon>Nelumbonaceae</taxon>
        <taxon>Nelumbo</taxon>
    </lineage>
</organism>
<feature type="transmembrane region" description="Helical" evidence="1">
    <location>
        <begin position="20"/>
        <end position="43"/>
    </location>
</feature>
<proteinExistence type="predicted"/>
<keyword evidence="1" id="KW-0472">Membrane</keyword>
<protein>
    <submittedName>
        <fullName evidence="2">Uncharacterized protein</fullName>
    </submittedName>
</protein>
<evidence type="ECO:0000256" key="1">
    <source>
        <dbReference type="SAM" id="Phobius"/>
    </source>
</evidence>
<dbReference type="Proteomes" id="UP000607653">
    <property type="component" value="Unassembled WGS sequence"/>
</dbReference>
<evidence type="ECO:0000313" key="3">
    <source>
        <dbReference type="Proteomes" id="UP000607653"/>
    </source>
</evidence>
<keyword evidence="1" id="KW-1133">Transmembrane helix</keyword>